<evidence type="ECO:0000313" key="2">
    <source>
        <dbReference type="EMBL" id="CAN65465.1"/>
    </source>
</evidence>
<dbReference type="AlphaFoldDB" id="A5BBN2"/>
<keyword evidence="1" id="KW-0472">Membrane</keyword>
<proteinExistence type="predicted"/>
<name>A5BBN2_VITVI</name>
<reference evidence="2" key="1">
    <citation type="journal article" date="2007" name="PLoS ONE">
        <title>The first genome sequence of an elite grapevine cultivar (Pinot noir Vitis vinifera L.): coping with a highly heterozygous genome.</title>
        <authorList>
            <person name="Velasco R."/>
            <person name="Zharkikh A."/>
            <person name="Troggio M."/>
            <person name="Cartwright D.A."/>
            <person name="Cestaro A."/>
            <person name="Pruss D."/>
            <person name="Pindo M."/>
            <person name="FitzGerald L.M."/>
            <person name="Vezzulli S."/>
            <person name="Reid J."/>
            <person name="Malacarne G."/>
            <person name="Iliev D."/>
            <person name="Coppola G."/>
            <person name="Wardell B."/>
            <person name="Micheletti D."/>
            <person name="Macalma T."/>
            <person name="Facci M."/>
            <person name="Mitchell J.T."/>
            <person name="Perazzolli M."/>
            <person name="Eldredge G."/>
            <person name="Gatto P."/>
            <person name="Oyzerski R."/>
            <person name="Moretto M."/>
            <person name="Gutin N."/>
            <person name="Stefanini M."/>
            <person name="Chen Y."/>
            <person name="Segala C."/>
            <person name="Davenport C."/>
            <person name="Dematte L."/>
            <person name="Mraz A."/>
            <person name="Battilana J."/>
            <person name="Stormo K."/>
            <person name="Costa F."/>
            <person name="Tao Q."/>
            <person name="Si-Ammour A."/>
            <person name="Harkins T."/>
            <person name="Lackey A."/>
            <person name="Perbost C."/>
            <person name="Taillon B."/>
            <person name="Stella A."/>
            <person name="Solovyev V."/>
            <person name="Fawcett J.A."/>
            <person name="Sterck L."/>
            <person name="Vandepoele K."/>
            <person name="Grando S.M."/>
            <person name="Toppo S."/>
            <person name="Moser C."/>
            <person name="Lanchbury J."/>
            <person name="Bogden R."/>
            <person name="Skolnick M."/>
            <person name="Sgaramella V."/>
            <person name="Bhatnagar S.K."/>
            <person name="Fontana P."/>
            <person name="Gutin A."/>
            <person name="Van de Peer Y."/>
            <person name="Salamini F."/>
            <person name="Viola R."/>
        </authorList>
    </citation>
    <scope>NUCLEOTIDE SEQUENCE</scope>
</reference>
<keyword evidence="1" id="KW-0812">Transmembrane</keyword>
<gene>
    <name evidence="2" type="ORF">VITISV_032992</name>
</gene>
<organism evidence="2">
    <name type="scientific">Vitis vinifera</name>
    <name type="common">Grape</name>
    <dbReference type="NCBI Taxonomy" id="29760"/>
    <lineage>
        <taxon>Eukaryota</taxon>
        <taxon>Viridiplantae</taxon>
        <taxon>Streptophyta</taxon>
        <taxon>Embryophyta</taxon>
        <taxon>Tracheophyta</taxon>
        <taxon>Spermatophyta</taxon>
        <taxon>Magnoliopsida</taxon>
        <taxon>eudicotyledons</taxon>
        <taxon>Gunneridae</taxon>
        <taxon>Pentapetalae</taxon>
        <taxon>rosids</taxon>
        <taxon>Vitales</taxon>
        <taxon>Vitaceae</taxon>
        <taxon>Viteae</taxon>
        <taxon>Vitis</taxon>
    </lineage>
</organism>
<keyword evidence="1" id="KW-1133">Transmembrane helix</keyword>
<dbReference type="EMBL" id="AM453634">
    <property type="protein sequence ID" value="CAN65465.1"/>
    <property type="molecule type" value="Genomic_DNA"/>
</dbReference>
<sequence>MYLIPSVPYLDSAFDLATICLISALLLLSLLSLFFVFHLRLKCRTSHQLQNFNSLWTVRLLLVLFISFWAVNESPPHTLLPPEISVPILAGADSGSTGWSLQSSRGSLSGFVRAWLPRDLSIPRQRLRQEAQQRQQVGCGHRLRLMPPYLLAATLLHLLLSSGGSYPWVFEAELHDHQGRVWKRRRFVHVPAREHPRLLCVCDCVRCLLPFVLLEGSLARDQQGLEGSDLRARLRGSLSAPGAASLSGNIGGFFAGRHLLRRRCTDGIPQRAVLHRRGGEHFDNQTDHRSVIRRRRLLPVDSRRRAGETGGG</sequence>
<dbReference type="PANTHER" id="PTHR34116:SF9">
    <property type="entry name" value="OS08G0346600 PROTEIN"/>
    <property type="match status" value="1"/>
</dbReference>
<dbReference type="OrthoDB" id="539709at2759"/>
<feature type="transmembrane region" description="Helical" evidence="1">
    <location>
        <begin position="16"/>
        <end position="39"/>
    </location>
</feature>
<dbReference type="PANTHER" id="PTHR34116">
    <property type="entry name" value="PLASMINOGEN ACTIVATOR INHIBITOR"/>
    <property type="match status" value="1"/>
</dbReference>
<feature type="transmembrane region" description="Helical" evidence="1">
    <location>
        <begin position="51"/>
        <end position="71"/>
    </location>
</feature>
<accession>A5BBN2</accession>
<evidence type="ECO:0000256" key="1">
    <source>
        <dbReference type="SAM" id="Phobius"/>
    </source>
</evidence>
<protein>
    <submittedName>
        <fullName evidence="2">Uncharacterized protein</fullName>
    </submittedName>
</protein>